<keyword evidence="4" id="KW-1185">Reference proteome</keyword>
<feature type="compositionally biased region" description="Polar residues" evidence="1">
    <location>
        <begin position="457"/>
        <end position="474"/>
    </location>
</feature>
<dbReference type="PANTHER" id="PTHR12162:SF0">
    <property type="entry name" value="NIBRIN"/>
    <property type="match status" value="1"/>
</dbReference>
<feature type="region of interest" description="Disordered" evidence="1">
    <location>
        <begin position="669"/>
        <end position="830"/>
    </location>
</feature>
<evidence type="ECO:0000259" key="2">
    <source>
        <dbReference type="Pfam" id="PF16508"/>
    </source>
</evidence>
<dbReference type="OrthoDB" id="552194at2759"/>
<dbReference type="GO" id="GO:0003684">
    <property type="term" value="F:damaged DNA binding"/>
    <property type="evidence" value="ECO:0007669"/>
    <property type="project" value="TreeGrafter"/>
</dbReference>
<dbReference type="Gene3D" id="3.40.50.10190">
    <property type="entry name" value="BRCT domain"/>
    <property type="match status" value="1"/>
</dbReference>
<dbReference type="InterPro" id="IPR032429">
    <property type="entry name" value="Nibrin_BRCT2"/>
</dbReference>
<name>A0A6A5Y9H2_9PLEO</name>
<dbReference type="GeneID" id="54284166"/>
<dbReference type="InterPro" id="IPR036420">
    <property type="entry name" value="BRCT_dom_sf"/>
</dbReference>
<dbReference type="PANTHER" id="PTHR12162">
    <property type="entry name" value="NIBRIN-RELATED"/>
    <property type="match status" value="1"/>
</dbReference>
<dbReference type="RefSeq" id="XP_033390328.1">
    <property type="nucleotide sequence ID" value="XM_033526769.1"/>
</dbReference>
<reference evidence="3" key="1">
    <citation type="journal article" date="2020" name="Stud. Mycol.">
        <title>101 Dothideomycetes genomes: a test case for predicting lifestyles and emergence of pathogens.</title>
        <authorList>
            <person name="Haridas S."/>
            <person name="Albert R."/>
            <person name="Binder M."/>
            <person name="Bloem J."/>
            <person name="Labutti K."/>
            <person name="Salamov A."/>
            <person name="Andreopoulos B."/>
            <person name="Baker S."/>
            <person name="Barry K."/>
            <person name="Bills G."/>
            <person name="Bluhm B."/>
            <person name="Cannon C."/>
            <person name="Castanera R."/>
            <person name="Culley D."/>
            <person name="Daum C."/>
            <person name="Ezra D."/>
            <person name="Gonzalez J."/>
            <person name="Henrissat B."/>
            <person name="Kuo A."/>
            <person name="Liang C."/>
            <person name="Lipzen A."/>
            <person name="Lutzoni F."/>
            <person name="Magnuson J."/>
            <person name="Mondo S."/>
            <person name="Nolan M."/>
            <person name="Ohm R."/>
            <person name="Pangilinan J."/>
            <person name="Park H.-J."/>
            <person name="Ramirez L."/>
            <person name="Alfaro M."/>
            <person name="Sun H."/>
            <person name="Tritt A."/>
            <person name="Yoshinaga Y."/>
            <person name="Zwiers L.-H."/>
            <person name="Turgeon B."/>
            <person name="Goodwin S."/>
            <person name="Spatafora J."/>
            <person name="Crous P."/>
            <person name="Grigoriev I."/>
        </authorList>
    </citation>
    <scope>NUCLEOTIDE SEQUENCE</scope>
    <source>
        <strain evidence="3">CBS 175.79</strain>
    </source>
</reference>
<dbReference type="SUPFAM" id="SSF52113">
    <property type="entry name" value="BRCT domain"/>
    <property type="match status" value="1"/>
</dbReference>
<feature type="region of interest" description="Disordered" evidence="1">
    <location>
        <begin position="603"/>
        <end position="650"/>
    </location>
</feature>
<dbReference type="Gene3D" id="2.60.200.20">
    <property type="match status" value="1"/>
</dbReference>
<dbReference type="GO" id="GO:0030870">
    <property type="term" value="C:Mre11 complex"/>
    <property type="evidence" value="ECO:0007669"/>
    <property type="project" value="InterPro"/>
</dbReference>
<feature type="compositionally biased region" description="Low complexity" evidence="1">
    <location>
        <begin position="796"/>
        <end position="805"/>
    </location>
</feature>
<dbReference type="GO" id="GO:0000724">
    <property type="term" value="P:double-strand break repair via homologous recombination"/>
    <property type="evidence" value="ECO:0007669"/>
    <property type="project" value="TreeGrafter"/>
</dbReference>
<feature type="compositionally biased region" description="Low complexity" evidence="1">
    <location>
        <begin position="506"/>
        <end position="523"/>
    </location>
</feature>
<dbReference type="Gene3D" id="3.40.50.10980">
    <property type="entry name" value="Nibrin, BRCT2 domain"/>
    <property type="match status" value="1"/>
</dbReference>
<feature type="compositionally biased region" description="Basic and acidic residues" evidence="1">
    <location>
        <begin position="440"/>
        <end position="449"/>
    </location>
</feature>
<dbReference type="Pfam" id="PF16508">
    <property type="entry name" value="NIBRIN_BRCT_II"/>
    <property type="match status" value="1"/>
</dbReference>
<dbReference type="InterPro" id="IPR040227">
    <property type="entry name" value="Nibrin-rel"/>
</dbReference>
<feature type="region of interest" description="Disordered" evidence="1">
    <location>
        <begin position="368"/>
        <end position="577"/>
    </location>
</feature>
<feature type="compositionally biased region" description="Basic and acidic residues" evidence="1">
    <location>
        <begin position="603"/>
        <end position="612"/>
    </location>
</feature>
<accession>A0A6A5Y9H2</accession>
<feature type="compositionally biased region" description="Low complexity" evidence="1">
    <location>
        <begin position="756"/>
        <end position="789"/>
    </location>
</feature>
<gene>
    <name evidence="3" type="ORF">BU24DRAFT_417631</name>
</gene>
<dbReference type="AlphaFoldDB" id="A0A6A5Y9H2"/>
<evidence type="ECO:0000256" key="1">
    <source>
        <dbReference type="SAM" id="MobiDB-lite"/>
    </source>
</evidence>
<protein>
    <recommendedName>
        <fullName evidence="2">Nibrin second BRCT domain-containing protein</fullName>
    </recommendedName>
</protein>
<sequence>MWFLEHESLFGGKRVWLRPGSQQLYGRTSKAAAGEEGKSIFIDHKAVSRQHMMIKVLDVPAEDGSKLHARSQVVVTDLSCRQGTTIDGDKKLLSKKEAGGGIEYDRYILPGTEHTIRLIESYPPFRLTWQPFVFTFASKESKARSTQLHALDVKTTTDFVYGKTTHVVSQKRNLPKVLQGLVAGVHIVTADFLDAVLRLATPQNANFDNFRASKLEEDFDLCWPKEKEYVPPVGAEPVPRDGRLLEPDTSRGEVFKGLTFVFMDENQYNSLHEPITGGNGKALLFNVRLGETTVAEYVDYVHSVVGKKKPTKATGDQLPVVTIRLPIVPEGLEDWASEFVTGVDYALNQRSVLQNEFLDAIISNDASALRKPPPEAEAPSSTGPAAKMEPMSSPRHTRARSREPSQAAEEQQPTKTNSRKRPMRRGATASRFTGFDDYEPPAKLRKVEEDTPMEDVPSSNLPQESHGQTQSSHELPSRRSQRHQSPAVPSVEVPQEDNQIDQLFPAAAAMKRQRAATRAASASVEPETQAGGSKKRTVGGEVLAKLQKSKMKVSKEIDVREATRQRLQEQEEQRKADEEKLREALEGVDISEIRGLVKVEEMEIRPRQDRARLQQQQQAGTSSDRWKEEWNGRKNFKKFRRKGGVERPPAREKAIVALEEAPHKKGLGLGDAFLLDNVPSAQQGSSKDKDNDDDTTQPSTRTRKGSSKPAAVVVQDSESDSEEEPGFVRRKRSSPPEVINVEDSEPEISPDPPVPRGTAGTRSSGRTTQRVEETQVTTANTQTQTQTQRGSRKRAAPPAAAAGPSKRTRTKARGDDSDDEETGFRLRKRK</sequence>
<dbReference type="GO" id="GO:0007095">
    <property type="term" value="P:mitotic G2 DNA damage checkpoint signaling"/>
    <property type="evidence" value="ECO:0007669"/>
    <property type="project" value="InterPro"/>
</dbReference>
<organism evidence="3 4">
    <name type="scientific">Aaosphaeria arxii CBS 175.79</name>
    <dbReference type="NCBI Taxonomy" id="1450172"/>
    <lineage>
        <taxon>Eukaryota</taxon>
        <taxon>Fungi</taxon>
        <taxon>Dikarya</taxon>
        <taxon>Ascomycota</taxon>
        <taxon>Pezizomycotina</taxon>
        <taxon>Dothideomycetes</taxon>
        <taxon>Pleosporomycetidae</taxon>
        <taxon>Pleosporales</taxon>
        <taxon>Pleosporales incertae sedis</taxon>
        <taxon>Aaosphaeria</taxon>
    </lineage>
</organism>
<feature type="compositionally biased region" description="Basic and acidic residues" evidence="1">
    <location>
        <begin position="553"/>
        <end position="577"/>
    </location>
</feature>
<dbReference type="EMBL" id="ML978066">
    <property type="protein sequence ID" value="KAF2021989.1"/>
    <property type="molecule type" value="Genomic_DNA"/>
</dbReference>
<evidence type="ECO:0000313" key="4">
    <source>
        <dbReference type="Proteomes" id="UP000799778"/>
    </source>
</evidence>
<evidence type="ECO:0000313" key="3">
    <source>
        <dbReference type="EMBL" id="KAF2021989.1"/>
    </source>
</evidence>
<proteinExistence type="predicted"/>
<dbReference type="Proteomes" id="UP000799778">
    <property type="component" value="Unassembled WGS sequence"/>
</dbReference>
<feature type="domain" description="Nibrin second BRCT" evidence="2">
    <location>
        <begin position="250"/>
        <end position="372"/>
    </location>
</feature>
<dbReference type="InterPro" id="IPR043014">
    <property type="entry name" value="Nibrin_BRCT2_sf"/>
</dbReference>